<proteinExistence type="predicted"/>
<evidence type="ECO:0000256" key="1">
    <source>
        <dbReference type="SAM" id="MobiDB-lite"/>
    </source>
</evidence>
<organism evidence="2">
    <name type="scientific">Arundo donax</name>
    <name type="common">Giant reed</name>
    <name type="synonym">Donax arundinaceus</name>
    <dbReference type="NCBI Taxonomy" id="35708"/>
    <lineage>
        <taxon>Eukaryota</taxon>
        <taxon>Viridiplantae</taxon>
        <taxon>Streptophyta</taxon>
        <taxon>Embryophyta</taxon>
        <taxon>Tracheophyta</taxon>
        <taxon>Spermatophyta</taxon>
        <taxon>Magnoliopsida</taxon>
        <taxon>Liliopsida</taxon>
        <taxon>Poales</taxon>
        <taxon>Poaceae</taxon>
        <taxon>PACMAD clade</taxon>
        <taxon>Arundinoideae</taxon>
        <taxon>Arundineae</taxon>
        <taxon>Arundo</taxon>
    </lineage>
</organism>
<accession>A0A0A9CCE2</accession>
<reference evidence="2" key="2">
    <citation type="journal article" date="2015" name="Data Brief">
        <title>Shoot transcriptome of the giant reed, Arundo donax.</title>
        <authorList>
            <person name="Barrero R.A."/>
            <person name="Guerrero F.D."/>
            <person name="Moolhuijzen P."/>
            <person name="Goolsby J.A."/>
            <person name="Tidwell J."/>
            <person name="Bellgard S.E."/>
            <person name="Bellgard M.I."/>
        </authorList>
    </citation>
    <scope>NUCLEOTIDE SEQUENCE</scope>
    <source>
        <tissue evidence="2">Shoot tissue taken approximately 20 cm above the soil surface</tissue>
    </source>
</reference>
<protein>
    <submittedName>
        <fullName evidence="2">Uncharacterized protein</fullName>
    </submittedName>
</protein>
<sequence length="71" mass="7925">MQQPHRPGSLILHKPSLASLLEARKRRLHATHARRRRPSGPVPGRVPQARSAPPLRRAAARACRQVGPPHR</sequence>
<evidence type="ECO:0000313" key="2">
    <source>
        <dbReference type="EMBL" id="JAD69152.1"/>
    </source>
</evidence>
<dbReference type="EMBL" id="GBRH01228743">
    <property type="protein sequence ID" value="JAD69152.1"/>
    <property type="molecule type" value="Transcribed_RNA"/>
</dbReference>
<name>A0A0A9CCE2_ARUDO</name>
<feature type="region of interest" description="Disordered" evidence="1">
    <location>
        <begin position="29"/>
        <end position="71"/>
    </location>
</feature>
<feature type="compositionally biased region" description="Basic residues" evidence="1">
    <location>
        <begin position="29"/>
        <end position="38"/>
    </location>
</feature>
<reference evidence="2" key="1">
    <citation type="submission" date="2014-09" db="EMBL/GenBank/DDBJ databases">
        <authorList>
            <person name="Magalhaes I.L.F."/>
            <person name="Oliveira U."/>
            <person name="Santos F.R."/>
            <person name="Vidigal T.H.D.A."/>
            <person name="Brescovit A.D."/>
            <person name="Santos A.J."/>
        </authorList>
    </citation>
    <scope>NUCLEOTIDE SEQUENCE</scope>
    <source>
        <tissue evidence="2">Shoot tissue taken approximately 20 cm above the soil surface</tissue>
    </source>
</reference>
<dbReference type="AlphaFoldDB" id="A0A0A9CCE2"/>
<feature type="compositionally biased region" description="Low complexity" evidence="1">
    <location>
        <begin position="42"/>
        <end position="64"/>
    </location>
</feature>